<evidence type="ECO:0000313" key="2">
    <source>
        <dbReference type="Proteomes" id="UP001324427"/>
    </source>
</evidence>
<protein>
    <submittedName>
        <fullName evidence="1">Uncharacterized protein</fullName>
    </submittedName>
</protein>
<name>A0AAV9JXL4_9PEZI</name>
<comment type="caution">
    <text evidence="1">The sequence shown here is derived from an EMBL/GenBank/DDBJ whole genome shotgun (WGS) entry which is preliminary data.</text>
</comment>
<gene>
    <name evidence="1" type="ORF">LTR36_000107</name>
</gene>
<dbReference type="AlphaFoldDB" id="A0AAV9JXL4"/>
<dbReference type="Proteomes" id="UP001324427">
    <property type="component" value="Unassembled WGS sequence"/>
</dbReference>
<proteinExistence type="predicted"/>
<organism evidence="1 2">
    <name type="scientific">Oleoguttula mirabilis</name>
    <dbReference type="NCBI Taxonomy" id="1507867"/>
    <lineage>
        <taxon>Eukaryota</taxon>
        <taxon>Fungi</taxon>
        <taxon>Dikarya</taxon>
        <taxon>Ascomycota</taxon>
        <taxon>Pezizomycotina</taxon>
        <taxon>Dothideomycetes</taxon>
        <taxon>Dothideomycetidae</taxon>
        <taxon>Mycosphaerellales</taxon>
        <taxon>Teratosphaeriaceae</taxon>
        <taxon>Oleoguttula</taxon>
    </lineage>
</organism>
<keyword evidence="2" id="KW-1185">Reference proteome</keyword>
<dbReference type="EMBL" id="JAVFHQ010000001">
    <property type="protein sequence ID" value="KAK4550528.1"/>
    <property type="molecule type" value="Genomic_DNA"/>
</dbReference>
<accession>A0AAV9JXL4</accession>
<sequence length="84" mass="9232">MLGSCSNGILRHIKHCVEDYEEAVQRVRLGITKLRAMPPSEASTIRPANSGASTSDGCAMLGVRKAKHLKKYTQTQKDAYNRGQ</sequence>
<evidence type="ECO:0000313" key="1">
    <source>
        <dbReference type="EMBL" id="KAK4550528.1"/>
    </source>
</evidence>
<reference evidence="1 2" key="1">
    <citation type="submission" date="2021-11" db="EMBL/GenBank/DDBJ databases">
        <title>Black yeast isolated from Biological Soil Crust.</title>
        <authorList>
            <person name="Kurbessoian T."/>
        </authorList>
    </citation>
    <scope>NUCLEOTIDE SEQUENCE [LARGE SCALE GENOMIC DNA]</scope>
    <source>
        <strain evidence="1 2">CCFEE 5522</strain>
    </source>
</reference>